<feature type="region of interest" description="Disordered" evidence="1">
    <location>
        <begin position="1"/>
        <end position="48"/>
    </location>
</feature>
<dbReference type="Proteomes" id="UP000006757">
    <property type="component" value="Unassembled WGS sequence"/>
</dbReference>
<dbReference type="EMBL" id="AMBO01000233">
    <property type="protein sequence ID" value="EKD04177.1"/>
    <property type="molecule type" value="Genomic_DNA"/>
</dbReference>
<dbReference type="HOGENOM" id="CLU_883357_0_0_1"/>
<accession>K1VXH3</accession>
<protein>
    <submittedName>
        <fullName evidence="2">Uncharacterized protein</fullName>
    </submittedName>
</protein>
<gene>
    <name evidence="2" type="ORF">A1Q2_01523</name>
</gene>
<feature type="compositionally biased region" description="Polar residues" evidence="1">
    <location>
        <begin position="1"/>
        <end position="12"/>
    </location>
</feature>
<organism evidence="2 3">
    <name type="scientific">Trichosporon asahii var. asahii (strain CBS 8904)</name>
    <name type="common">Yeast</name>
    <dbReference type="NCBI Taxonomy" id="1220162"/>
    <lineage>
        <taxon>Eukaryota</taxon>
        <taxon>Fungi</taxon>
        <taxon>Dikarya</taxon>
        <taxon>Basidiomycota</taxon>
        <taxon>Agaricomycotina</taxon>
        <taxon>Tremellomycetes</taxon>
        <taxon>Trichosporonales</taxon>
        <taxon>Trichosporonaceae</taxon>
        <taxon>Trichosporon</taxon>
    </lineage>
</organism>
<sequence length="315" mass="35405">MTLTTEPNTASPSIVEEGAPFPAVQTGEPATRPDEEDKPLTAADVTTPAELALLKDTYDELEAAREAASEKEQAERKERQAQPGYDSDEEFRYIVSSDRESWRLSMRIVAMRLPDPEPLKWALVELSADFKRAHSNRKLAKFKIAPGREWYNDRYDLITRLEVYILMRFGASKKVNEDGIASYMSLESLHNLWTMCRHLVSRGAVSMLKQINYYGSLDRSGKGQATQAFKDRIAVKYKLKSRKSLTLPGISDLPPWTKYWDTFPEGRTLRDFCEFDLSSDITGGDSKTATVNDGILVINVGGGGPLLTWEPKSQA</sequence>
<proteinExistence type="predicted"/>
<evidence type="ECO:0000313" key="2">
    <source>
        <dbReference type="EMBL" id="EKD04177.1"/>
    </source>
</evidence>
<reference evidence="2 3" key="1">
    <citation type="journal article" date="2012" name="Eukaryot. Cell">
        <title>Genome sequence of the Trichosporon asahii environmental strain CBS 8904.</title>
        <authorList>
            <person name="Yang R.Y."/>
            <person name="Li H.T."/>
            <person name="Zhu H."/>
            <person name="Zhou G.P."/>
            <person name="Wang M."/>
            <person name="Wang L."/>
        </authorList>
    </citation>
    <scope>NUCLEOTIDE SEQUENCE [LARGE SCALE GENOMIC DNA]</scope>
    <source>
        <strain evidence="2 3">CBS 8904</strain>
    </source>
</reference>
<dbReference type="AlphaFoldDB" id="K1VXH3"/>
<evidence type="ECO:0000313" key="3">
    <source>
        <dbReference type="Proteomes" id="UP000006757"/>
    </source>
</evidence>
<keyword evidence="3" id="KW-1185">Reference proteome</keyword>
<feature type="region of interest" description="Disordered" evidence="1">
    <location>
        <begin position="62"/>
        <end position="85"/>
    </location>
</feature>
<dbReference type="InParanoid" id="K1VXH3"/>
<feature type="compositionally biased region" description="Basic and acidic residues" evidence="1">
    <location>
        <begin position="62"/>
        <end position="80"/>
    </location>
</feature>
<comment type="caution">
    <text evidence="2">The sequence shown here is derived from an EMBL/GenBank/DDBJ whole genome shotgun (WGS) entry which is preliminary data.</text>
</comment>
<name>K1VXH3_TRIAC</name>
<evidence type="ECO:0000256" key="1">
    <source>
        <dbReference type="SAM" id="MobiDB-lite"/>
    </source>
</evidence>